<evidence type="ECO:0000256" key="4">
    <source>
        <dbReference type="ARBA" id="ARBA00022490"/>
    </source>
</evidence>
<keyword evidence="4" id="KW-0963">Cytoplasm</keyword>
<dbReference type="InterPro" id="IPR016181">
    <property type="entry name" value="Acyl_CoA_acyltransferase"/>
</dbReference>
<gene>
    <name evidence="13" type="primary">tsaE</name>
    <name evidence="13" type="ORF">ACFPQB_01715</name>
</gene>
<comment type="caution">
    <text evidence="13">The sequence shown here is derived from an EMBL/GenBank/DDBJ whole genome shotgun (WGS) entry which is preliminary data.</text>
</comment>
<keyword evidence="5" id="KW-0819">tRNA processing</keyword>
<evidence type="ECO:0000256" key="1">
    <source>
        <dbReference type="ARBA" id="ARBA00004496"/>
    </source>
</evidence>
<name>A0ABW0ZAN1_9ACTN</name>
<dbReference type="Gene3D" id="3.40.630.30">
    <property type="match status" value="1"/>
</dbReference>
<comment type="function">
    <text evidence="10">Required for the formation of a threonylcarbamoyl group on adenosine at position 37 (t(6)A37) in tRNAs that read codons beginning with adenine. Is involved in the transfer of the threonylcarbamoyl moiety of threonylcarbamoyl-AMP (TC-AMP) to the N6 group of A37, together with TsaD and TsaB. TsaE seems to play an indirect role in the t(6)A biosynthesis pathway, possibly in regulating the core enzymatic function of TsaD.</text>
</comment>
<evidence type="ECO:0000256" key="5">
    <source>
        <dbReference type="ARBA" id="ARBA00022694"/>
    </source>
</evidence>
<comment type="similarity">
    <text evidence="2">Belongs to the TsaE family.</text>
</comment>
<evidence type="ECO:0000256" key="8">
    <source>
        <dbReference type="ARBA" id="ARBA00022840"/>
    </source>
</evidence>
<evidence type="ECO:0000256" key="3">
    <source>
        <dbReference type="ARBA" id="ARBA00019010"/>
    </source>
</evidence>
<dbReference type="EMBL" id="JBHSNS010000001">
    <property type="protein sequence ID" value="MFC5727617.1"/>
    <property type="molecule type" value="Genomic_DNA"/>
</dbReference>
<dbReference type="PROSITE" id="PS51186">
    <property type="entry name" value="GNAT"/>
    <property type="match status" value="1"/>
</dbReference>
<dbReference type="RefSeq" id="WP_136436866.1">
    <property type="nucleotide sequence ID" value="NZ_JBHSNS010000001.1"/>
</dbReference>
<comment type="subcellular location">
    <subcellularLocation>
        <location evidence="1">Cytoplasm</location>
    </subcellularLocation>
</comment>
<keyword evidence="9" id="KW-0460">Magnesium</keyword>
<protein>
    <recommendedName>
        <fullName evidence="3">tRNA threonylcarbamoyladenosine biosynthesis protein TsaE</fullName>
    </recommendedName>
    <alternativeName>
        <fullName evidence="11">t(6)A37 threonylcarbamoyladenosine biosynthesis protein TsaE</fullName>
    </alternativeName>
</protein>
<evidence type="ECO:0000256" key="6">
    <source>
        <dbReference type="ARBA" id="ARBA00022723"/>
    </source>
</evidence>
<keyword evidence="14" id="KW-1185">Reference proteome</keyword>
<dbReference type="Gene3D" id="3.40.50.300">
    <property type="entry name" value="P-loop containing nucleotide triphosphate hydrolases"/>
    <property type="match status" value="1"/>
</dbReference>
<keyword evidence="7" id="KW-0547">Nucleotide-binding</keyword>
<evidence type="ECO:0000256" key="2">
    <source>
        <dbReference type="ARBA" id="ARBA00007599"/>
    </source>
</evidence>
<evidence type="ECO:0000256" key="9">
    <source>
        <dbReference type="ARBA" id="ARBA00022842"/>
    </source>
</evidence>
<dbReference type="InterPro" id="IPR027417">
    <property type="entry name" value="P-loop_NTPase"/>
</dbReference>
<dbReference type="Pfam" id="PF00583">
    <property type="entry name" value="Acetyltransf_1"/>
    <property type="match status" value="1"/>
</dbReference>
<dbReference type="NCBIfam" id="TIGR00150">
    <property type="entry name" value="T6A_YjeE"/>
    <property type="match status" value="1"/>
</dbReference>
<dbReference type="Proteomes" id="UP001596072">
    <property type="component" value="Unassembled WGS sequence"/>
</dbReference>
<feature type="domain" description="N-acetyltransferase" evidence="12">
    <location>
        <begin position="3"/>
        <end position="155"/>
    </location>
</feature>
<reference evidence="14" key="1">
    <citation type="journal article" date="2019" name="Int. J. Syst. Evol. Microbiol.">
        <title>The Global Catalogue of Microorganisms (GCM) 10K type strain sequencing project: providing services to taxonomists for standard genome sequencing and annotation.</title>
        <authorList>
            <consortium name="The Broad Institute Genomics Platform"/>
            <consortium name="The Broad Institute Genome Sequencing Center for Infectious Disease"/>
            <person name="Wu L."/>
            <person name="Ma J."/>
        </authorList>
    </citation>
    <scope>NUCLEOTIDE SEQUENCE [LARGE SCALE GENOMIC DNA]</scope>
    <source>
        <strain evidence="14">YIM 94188</strain>
    </source>
</reference>
<evidence type="ECO:0000256" key="7">
    <source>
        <dbReference type="ARBA" id="ARBA00022741"/>
    </source>
</evidence>
<dbReference type="InterPro" id="IPR003442">
    <property type="entry name" value="T6A_TsaE"/>
</dbReference>
<keyword evidence="8" id="KW-0067">ATP-binding</keyword>
<evidence type="ECO:0000256" key="10">
    <source>
        <dbReference type="ARBA" id="ARBA00024908"/>
    </source>
</evidence>
<dbReference type="PANTHER" id="PTHR33540">
    <property type="entry name" value="TRNA THREONYLCARBAMOYLADENOSINE BIOSYNTHESIS PROTEIN TSAE"/>
    <property type="match status" value="1"/>
</dbReference>
<evidence type="ECO:0000256" key="11">
    <source>
        <dbReference type="ARBA" id="ARBA00032441"/>
    </source>
</evidence>
<dbReference type="PANTHER" id="PTHR33540:SF2">
    <property type="entry name" value="TRNA THREONYLCARBAMOYLADENOSINE BIOSYNTHESIS PROTEIN TSAE"/>
    <property type="match status" value="1"/>
</dbReference>
<dbReference type="SUPFAM" id="SSF52540">
    <property type="entry name" value="P-loop containing nucleoside triphosphate hydrolases"/>
    <property type="match status" value="1"/>
</dbReference>
<dbReference type="SUPFAM" id="SSF55729">
    <property type="entry name" value="Acyl-CoA N-acyltransferases (Nat)"/>
    <property type="match status" value="1"/>
</dbReference>
<sequence length="316" mass="33536">MTHEIRLVGPESAGDVLTVVRAAFAARPVLDPPADALGETEQSVADLLERAGGLLVLADGRPAGAVVLDPVGDAIFLRRFGVDPVARGRGIARELVRAGLTEACRRAADDGTTAPNRVVVLAREELPRTVQFWRDMGFAETARRSPYVEMARPLPITVSVPTAEAMRDLGERLATQLRAGDVLVLSGELGAGKTTFTQGLGAGLGVRGEVTSPTFVIARVHPSVVDGPALVHVDAYRLGGTAELDDLDLDMDLDDAITVVEWGTGLAEGLADSRLEVRIVRAEASTEVDPEADPRVVEIDPLGHRWLAVDLKVSAR</sequence>
<dbReference type="Pfam" id="PF02367">
    <property type="entry name" value="TsaE"/>
    <property type="match status" value="1"/>
</dbReference>
<accession>A0ABW0ZAN1</accession>
<evidence type="ECO:0000313" key="13">
    <source>
        <dbReference type="EMBL" id="MFC5727617.1"/>
    </source>
</evidence>
<evidence type="ECO:0000313" key="14">
    <source>
        <dbReference type="Proteomes" id="UP001596072"/>
    </source>
</evidence>
<evidence type="ECO:0000259" key="12">
    <source>
        <dbReference type="PROSITE" id="PS51186"/>
    </source>
</evidence>
<dbReference type="InterPro" id="IPR000182">
    <property type="entry name" value="GNAT_dom"/>
</dbReference>
<proteinExistence type="inferred from homology"/>
<keyword evidence="6" id="KW-0479">Metal-binding</keyword>
<organism evidence="13 14">
    <name type="scientific">Nocardioides vastitatis</name>
    <dbReference type="NCBI Taxonomy" id="2568655"/>
    <lineage>
        <taxon>Bacteria</taxon>
        <taxon>Bacillati</taxon>
        <taxon>Actinomycetota</taxon>
        <taxon>Actinomycetes</taxon>
        <taxon>Propionibacteriales</taxon>
        <taxon>Nocardioidaceae</taxon>
        <taxon>Nocardioides</taxon>
    </lineage>
</organism>
<dbReference type="CDD" id="cd04301">
    <property type="entry name" value="NAT_SF"/>
    <property type="match status" value="1"/>
</dbReference>